<dbReference type="InterPro" id="IPR001623">
    <property type="entry name" value="DnaJ_domain"/>
</dbReference>
<dbReference type="FunFam" id="2.10.230.10:FF:000002">
    <property type="entry name" value="Molecular chaperone DnaJ"/>
    <property type="match status" value="1"/>
</dbReference>
<dbReference type="PROSITE" id="PS50076">
    <property type="entry name" value="DNAJ_2"/>
    <property type="match status" value="1"/>
</dbReference>
<dbReference type="PANTHER" id="PTHR43096:SF26">
    <property type="entry name" value="CR-TYPE DOMAIN-CONTAINING PROTEIN"/>
    <property type="match status" value="1"/>
</dbReference>
<dbReference type="EMBL" id="CM003536">
    <property type="protein sequence ID" value="RCV45842.1"/>
    <property type="molecule type" value="Genomic_DNA"/>
</dbReference>
<dbReference type="SUPFAM" id="SSF57938">
    <property type="entry name" value="DnaJ/Hsp40 cysteine-rich domain"/>
    <property type="match status" value="1"/>
</dbReference>
<dbReference type="STRING" id="4555.A0A368STS8"/>
<proteinExistence type="inferred from homology"/>
<dbReference type="InterPro" id="IPR036410">
    <property type="entry name" value="HSP_DnaJ_Cys-rich_dom_sf"/>
</dbReference>
<dbReference type="SMART" id="SM00271">
    <property type="entry name" value="DnaJ"/>
    <property type="match status" value="1"/>
</dbReference>
<protein>
    <recommendedName>
        <fullName evidence="11">J domain-containing protein</fullName>
    </recommendedName>
</protein>
<dbReference type="GO" id="GO:0008270">
    <property type="term" value="F:zinc ion binding"/>
    <property type="evidence" value="ECO:0007669"/>
    <property type="project" value="UniProtKB-KW"/>
</dbReference>
<dbReference type="CDD" id="cd10719">
    <property type="entry name" value="DnaJ_zf"/>
    <property type="match status" value="1"/>
</dbReference>
<dbReference type="GO" id="GO:0031072">
    <property type="term" value="F:heat shock protein binding"/>
    <property type="evidence" value="ECO:0007669"/>
    <property type="project" value="InterPro"/>
</dbReference>
<dbReference type="GO" id="GO:0009408">
    <property type="term" value="P:response to heat"/>
    <property type="evidence" value="ECO:0007669"/>
    <property type="project" value="InterPro"/>
</dbReference>
<feature type="domain" description="CR-type" evidence="9">
    <location>
        <begin position="216"/>
        <end position="298"/>
    </location>
</feature>
<feature type="region of interest" description="Disordered" evidence="7">
    <location>
        <begin position="1"/>
        <end position="43"/>
    </location>
</feature>
<dbReference type="AlphaFoldDB" id="A0A368STS8"/>
<reference evidence="10" key="1">
    <citation type="journal article" date="2012" name="Nat. Biotechnol.">
        <title>Reference genome sequence of the model plant Setaria.</title>
        <authorList>
            <person name="Bennetzen J.L."/>
            <person name="Schmutz J."/>
            <person name="Wang H."/>
            <person name="Percifield R."/>
            <person name="Hawkins J."/>
            <person name="Pontaroli A.C."/>
            <person name="Estep M."/>
            <person name="Feng L."/>
            <person name="Vaughn J.N."/>
            <person name="Grimwood J."/>
            <person name="Jenkins J."/>
            <person name="Barry K."/>
            <person name="Lindquist E."/>
            <person name="Hellsten U."/>
            <person name="Deshpande S."/>
            <person name="Wang X."/>
            <person name="Wu X."/>
            <person name="Mitros T."/>
            <person name="Triplett J."/>
            <person name="Yang X."/>
            <person name="Ye C.Y."/>
            <person name="Mauro-Herrera M."/>
            <person name="Wang L."/>
            <person name="Li P."/>
            <person name="Sharma M."/>
            <person name="Sharma R."/>
            <person name="Ronald P.C."/>
            <person name="Panaud O."/>
            <person name="Kellogg E.A."/>
            <person name="Brutnell T.P."/>
            <person name="Doust A.N."/>
            <person name="Tuskan G.A."/>
            <person name="Rokhsar D."/>
            <person name="Devos K.M."/>
        </authorList>
    </citation>
    <scope>NUCLEOTIDE SEQUENCE [LARGE SCALE GENOMIC DNA]</scope>
    <source>
        <strain evidence="10">Yugu1</strain>
    </source>
</reference>
<evidence type="ECO:0000256" key="7">
    <source>
        <dbReference type="SAM" id="MobiDB-lite"/>
    </source>
</evidence>
<accession>A0A368STS8</accession>
<keyword evidence="2" id="KW-0677">Repeat</keyword>
<dbReference type="PROSITE" id="PS00636">
    <property type="entry name" value="DNAJ_1"/>
    <property type="match status" value="1"/>
</dbReference>
<dbReference type="Pfam" id="PF01556">
    <property type="entry name" value="DnaJ_C"/>
    <property type="match status" value="1"/>
</dbReference>
<dbReference type="InterPro" id="IPR002939">
    <property type="entry name" value="DnaJ_C"/>
</dbReference>
<keyword evidence="3 6" id="KW-0863">Zinc-finger</keyword>
<evidence type="ECO:0000256" key="2">
    <source>
        <dbReference type="ARBA" id="ARBA00022737"/>
    </source>
</evidence>
<dbReference type="CDD" id="cd06257">
    <property type="entry name" value="DnaJ"/>
    <property type="match status" value="1"/>
</dbReference>
<dbReference type="OrthoDB" id="10256793at2759"/>
<dbReference type="SUPFAM" id="SSF46565">
    <property type="entry name" value="Chaperone J-domain"/>
    <property type="match status" value="1"/>
</dbReference>
<dbReference type="PRINTS" id="PR00625">
    <property type="entry name" value="JDOMAIN"/>
</dbReference>
<sequence>MFRTRPAARWPPSSPMPATALFLPANPNPTPSPAYSLTPPASTSGELHFRLRLPRHARSRTYLPAAFGRGSPAAGRREKDYYATLNIRRDATLQEVKAAYRTLARKYHPDMNKSPGAEEKFKEISAAYEILSDEDKRSFYDRFGEEGLSGDYVHGDTGMHGIDPYELFNAFFGGSDKLFGDSMGPGGFHYSAKVNDNRGLDISYDLPISFEESMLGGKREINIFCHETCGTCHGTGAKSSNGIIECTRCRGQGRLMKTQRTHFGIVSQISSCLNCGGSGKVISEHCTECHGSRKVQVERNIKVDIPGGIDDGSTIQVRGGDTKLSSTFDPNLNKQSLIIRGASGDLYVFIRVHEKQGIHRDGLNLYSDVSVDYTDAILGTTVKVETIEGLKDLHIPSGTQPGDNLKFSQLGVPDIKRPNVRGDHYFVIKVKIPKNISDQERLLVEELAALNKAQNKPISGTTNIGNFQDRNHHPSARRKRSFWVGIWNLFREDKGDQRFASISAQPIIPGWTSCRGADPAVPLLLKGFLMITAFLIVISRTSKLRFIRNPLNLCSEQILTQPNFCDGYWYLLRDHNSHILINISTVNCQFLKWQRQLFIQSDFKSLRDDNEIRQKKEACYTDVEKSSPTEKENCVLRCLSPECYDLIYGGDPLEEGELDYVRSQEYKYCMHK</sequence>
<evidence type="ECO:0008006" key="11">
    <source>
        <dbReference type="Google" id="ProtNLM"/>
    </source>
</evidence>
<dbReference type="GO" id="GO:0006457">
    <property type="term" value="P:protein folding"/>
    <property type="evidence" value="ECO:0007669"/>
    <property type="project" value="InterPro"/>
</dbReference>
<evidence type="ECO:0000259" key="8">
    <source>
        <dbReference type="PROSITE" id="PS50076"/>
    </source>
</evidence>
<evidence type="ECO:0000256" key="3">
    <source>
        <dbReference type="ARBA" id="ARBA00022771"/>
    </source>
</evidence>
<dbReference type="Pfam" id="PF16029">
    <property type="entry name" value="DUF4787"/>
    <property type="match status" value="1"/>
</dbReference>
<dbReference type="HAMAP" id="MF_01152">
    <property type="entry name" value="DnaJ"/>
    <property type="match status" value="1"/>
</dbReference>
<dbReference type="GO" id="GO:0005783">
    <property type="term" value="C:endoplasmic reticulum"/>
    <property type="evidence" value="ECO:0007669"/>
    <property type="project" value="UniProtKB-ARBA"/>
</dbReference>
<dbReference type="InterPro" id="IPR031985">
    <property type="entry name" value="DUF4787"/>
</dbReference>
<dbReference type="InterPro" id="IPR001305">
    <property type="entry name" value="HSP_DnaJ_Cys-rich_dom"/>
</dbReference>
<dbReference type="CDD" id="cd10747">
    <property type="entry name" value="DnaJ_C"/>
    <property type="match status" value="1"/>
</dbReference>
<reference evidence="10" key="2">
    <citation type="submission" date="2015-07" db="EMBL/GenBank/DDBJ databases">
        <authorList>
            <person name="Noorani M."/>
        </authorList>
    </citation>
    <scope>NUCLEOTIDE SEQUENCE</scope>
    <source>
        <strain evidence="10">Yugu1</strain>
    </source>
</reference>
<dbReference type="GO" id="GO:0005524">
    <property type="term" value="F:ATP binding"/>
    <property type="evidence" value="ECO:0007669"/>
    <property type="project" value="InterPro"/>
</dbReference>
<evidence type="ECO:0000259" key="9">
    <source>
        <dbReference type="PROSITE" id="PS51188"/>
    </source>
</evidence>
<evidence type="ECO:0000256" key="4">
    <source>
        <dbReference type="ARBA" id="ARBA00022833"/>
    </source>
</evidence>
<dbReference type="InterPro" id="IPR012724">
    <property type="entry name" value="DnaJ"/>
</dbReference>
<dbReference type="Gene3D" id="2.10.230.10">
    <property type="entry name" value="Heat shock protein DnaJ, cysteine-rich domain"/>
    <property type="match status" value="1"/>
</dbReference>
<dbReference type="PROSITE" id="PS51188">
    <property type="entry name" value="ZF_CR"/>
    <property type="match status" value="1"/>
</dbReference>
<feature type="domain" description="J" evidence="8">
    <location>
        <begin position="80"/>
        <end position="144"/>
    </location>
</feature>
<evidence type="ECO:0000313" key="10">
    <source>
        <dbReference type="EMBL" id="RCV45842.1"/>
    </source>
</evidence>
<dbReference type="FunFam" id="2.60.260.20:FF:000005">
    <property type="entry name" value="Chaperone protein dnaJ 1, mitochondrial"/>
    <property type="match status" value="1"/>
</dbReference>
<keyword evidence="1 6" id="KW-0479">Metal-binding</keyword>
<dbReference type="Gene3D" id="2.60.260.20">
    <property type="entry name" value="Urease metallochaperone UreE, N-terminal domain"/>
    <property type="match status" value="2"/>
</dbReference>
<keyword evidence="5" id="KW-0143">Chaperone</keyword>
<dbReference type="InterPro" id="IPR036869">
    <property type="entry name" value="J_dom_sf"/>
</dbReference>
<name>A0A368STS8_SETIT</name>
<dbReference type="Gene3D" id="1.10.287.110">
    <property type="entry name" value="DnaJ domain"/>
    <property type="match status" value="1"/>
</dbReference>
<organism evidence="10">
    <name type="scientific">Setaria italica</name>
    <name type="common">Foxtail millet</name>
    <name type="synonym">Panicum italicum</name>
    <dbReference type="NCBI Taxonomy" id="4555"/>
    <lineage>
        <taxon>Eukaryota</taxon>
        <taxon>Viridiplantae</taxon>
        <taxon>Streptophyta</taxon>
        <taxon>Embryophyta</taxon>
        <taxon>Tracheophyta</taxon>
        <taxon>Spermatophyta</taxon>
        <taxon>Magnoliopsida</taxon>
        <taxon>Liliopsida</taxon>
        <taxon>Poales</taxon>
        <taxon>Poaceae</taxon>
        <taxon>PACMAD clade</taxon>
        <taxon>Panicoideae</taxon>
        <taxon>Panicodae</taxon>
        <taxon>Paniceae</taxon>
        <taxon>Cenchrinae</taxon>
        <taxon>Setaria</taxon>
    </lineage>
</organism>
<evidence type="ECO:0000256" key="5">
    <source>
        <dbReference type="ARBA" id="ARBA00023186"/>
    </source>
</evidence>
<dbReference type="Pfam" id="PF00226">
    <property type="entry name" value="DnaJ"/>
    <property type="match status" value="1"/>
</dbReference>
<gene>
    <name evidence="10" type="ORF">SETIT_9G486200v2</name>
</gene>
<dbReference type="GO" id="GO:0051082">
    <property type="term" value="F:unfolded protein binding"/>
    <property type="evidence" value="ECO:0007669"/>
    <property type="project" value="InterPro"/>
</dbReference>
<feature type="compositionally biased region" description="Polar residues" evidence="7">
    <location>
        <begin position="33"/>
        <end position="43"/>
    </location>
</feature>
<dbReference type="InterPro" id="IPR008971">
    <property type="entry name" value="HSP40/DnaJ_pept-bd"/>
</dbReference>
<dbReference type="InterPro" id="IPR018253">
    <property type="entry name" value="DnaJ_domain_CS"/>
</dbReference>
<dbReference type="PANTHER" id="PTHR43096">
    <property type="entry name" value="DNAJ HOMOLOG 1, MITOCHONDRIAL-RELATED"/>
    <property type="match status" value="1"/>
</dbReference>
<evidence type="ECO:0000256" key="6">
    <source>
        <dbReference type="PROSITE-ProRule" id="PRU00546"/>
    </source>
</evidence>
<dbReference type="Pfam" id="PF00684">
    <property type="entry name" value="DnaJ_CXXCXGXG"/>
    <property type="match status" value="1"/>
</dbReference>
<feature type="zinc finger region" description="CR-type" evidence="6">
    <location>
        <begin position="216"/>
        <end position="298"/>
    </location>
</feature>
<dbReference type="SUPFAM" id="SSF49493">
    <property type="entry name" value="HSP40/DnaJ peptide-binding domain"/>
    <property type="match status" value="2"/>
</dbReference>
<keyword evidence="4 6" id="KW-0862">Zinc</keyword>
<evidence type="ECO:0000256" key="1">
    <source>
        <dbReference type="ARBA" id="ARBA00022723"/>
    </source>
</evidence>